<dbReference type="InterPro" id="IPR003953">
    <property type="entry name" value="FAD-dep_OxRdtase_2_FAD-bd"/>
</dbReference>
<dbReference type="Proteomes" id="UP000184038">
    <property type="component" value="Unassembled WGS sequence"/>
</dbReference>
<dbReference type="GO" id="GO:0009055">
    <property type="term" value="F:electron transfer activity"/>
    <property type="evidence" value="ECO:0007669"/>
    <property type="project" value="TreeGrafter"/>
</dbReference>
<sequence>MDNKELAMTCDVLVVGAGIAGIMAAIEAAREKQKVVLMSSSHIFSGSSFYPGTWGLGLIAPEDEEDEEDLIRTIRTIGCGMADEAMVRSFVKEMRPTIAYLQEIGLQLKDAKEKNQKEFIPCFDHKTRSWHGVVADKARERFKELLQELEITLLPYCELVDVIEEDHRIVGALVCERNQELRFIETKAVILATGGYGGLFEKKLTTSDITGTGQFIALEHGCTLVNMEFMQMMPALVNKEGKASEVPIIFNEKTFRYATLQQDSETDQTVMDCDKKMLEQRATYGPFTSRMPSREIDFLIASHDKEGLQVSYNKELLEDMPEFIRTYFDWLKKKRNLTPDSEIRISMFAHAANGGIKINEVGATDLLGLFACGEVTGGMHGADRIGGLSTANGFVFGKRAGKAAAEYAKECLKHTGIRNKDREKELSLWEIPNREQIKSDMQRSMMEASMVIRSERSLHQALETIMTWKENMIVKSTTDVKAYVESRKLWAQLQLATGILQAERLRKESRGSHYRAEYPNIDSQYARRIEIKLQDNCVITEFEEK</sequence>
<keyword evidence="1" id="KW-0285">Flavoprotein</keyword>
<dbReference type="InterPro" id="IPR015939">
    <property type="entry name" value="Fum_Rdtase/Succ_DH_flav-like_C"/>
</dbReference>
<dbReference type="InterPro" id="IPR037099">
    <property type="entry name" value="Fum_R/Succ_DH_flav-like_C_sf"/>
</dbReference>
<dbReference type="GO" id="GO:0009061">
    <property type="term" value="P:anaerobic respiration"/>
    <property type="evidence" value="ECO:0007669"/>
    <property type="project" value="TreeGrafter"/>
</dbReference>
<evidence type="ECO:0000256" key="2">
    <source>
        <dbReference type="ARBA" id="ARBA00023002"/>
    </source>
</evidence>
<gene>
    <name evidence="6" type="ORF">SAMN02746066_02802</name>
</gene>
<keyword evidence="7" id="KW-1185">Reference proteome</keyword>
<dbReference type="InterPro" id="IPR030664">
    <property type="entry name" value="SdhA/FrdA/AprA"/>
</dbReference>
<dbReference type="PANTHER" id="PTHR11632:SF51">
    <property type="entry name" value="SUCCINATE DEHYDROGENASE [UBIQUINONE] FLAVOPROTEIN SUBUNIT, MITOCHONDRIAL"/>
    <property type="match status" value="1"/>
</dbReference>
<keyword evidence="2" id="KW-0560">Oxidoreductase</keyword>
<feature type="domain" description="FAD-dependent oxidoreductase 2 FAD-binding" evidence="4">
    <location>
        <begin position="11"/>
        <end position="389"/>
    </location>
</feature>
<dbReference type="PRINTS" id="PR00411">
    <property type="entry name" value="PNDRDTASEI"/>
</dbReference>
<dbReference type="Gene3D" id="3.90.700.10">
    <property type="entry name" value="Succinate dehydrogenase/fumarate reductase flavoprotein, catalytic domain"/>
    <property type="match status" value="1"/>
</dbReference>
<accession>A0A1M7KLD7</accession>
<keyword evidence="3" id="KW-0812">Transmembrane</keyword>
<dbReference type="PRINTS" id="PR00368">
    <property type="entry name" value="FADPNR"/>
</dbReference>
<dbReference type="GO" id="GO:0005886">
    <property type="term" value="C:plasma membrane"/>
    <property type="evidence" value="ECO:0007669"/>
    <property type="project" value="TreeGrafter"/>
</dbReference>
<dbReference type="GO" id="GO:0050660">
    <property type="term" value="F:flavin adenine dinucleotide binding"/>
    <property type="evidence" value="ECO:0007669"/>
    <property type="project" value="TreeGrafter"/>
</dbReference>
<dbReference type="Pfam" id="PF02910">
    <property type="entry name" value="Succ_DH_flav_C"/>
    <property type="match status" value="1"/>
</dbReference>
<evidence type="ECO:0000256" key="3">
    <source>
        <dbReference type="SAM" id="Phobius"/>
    </source>
</evidence>
<name>A0A1M7KLD7_9FIRM</name>
<dbReference type="PIRSF" id="PIRSF000171">
    <property type="entry name" value="SDHA_APRA_LASPO"/>
    <property type="match status" value="1"/>
</dbReference>
<dbReference type="RefSeq" id="WP_170865499.1">
    <property type="nucleotide sequence ID" value="NZ_FRCP01000014.1"/>
</dbReference>
<evidence type="ECO:0000313" key="7">
    <source>
        <dbReference type="Proteomes" id="UP000184038"/>
    </source>
</evidence>
<dbReference type="Gene3D" id="3.50.50.60">
    <property type="entry name" value="FAD/NAD(P)-binding domain"/>
    <property type="match status" value="1"/>
</dbReference>
<dbReference type="InterPro" id="IPR027477">
    <property type="entry name" value="Succ_DH/fumarate_Rdtase_cat_sf"/>
</dbReference>
<reference evidence="6 7" key="1">
    <citation type="submission" date="2016-11" db="EMBL/GenBank/DDBJ databases">
        <authorList>
            <person name="Jaros S."/>
            <person name="Januszkiewicz K."/>
            <person name="Wedrychowicz H."/>
        </authorList>
    </citation>
    <scope>NUCLEOTIDE SEQUENCE [LARGE SCALE GENOMIC DNA]</scope>
    <source>
        <strain evidence="6 7">DSM 15930</strain>
    </source>
</reference>
<organism evidence="6 7">
    <name type="scientific">Anaerosporobacter mobilis DSM 15930</name>
    <dbReference type="NCBI Taxonomy" id="1120996"/>
    <lineage>
        <taxon>Bacteria</taxon>
        <taxon>Bacillati</taxon>
        <taxon>Bacillota</taxon>
        <taxon>Clostridia</taxon>
        <taxon>Lachnospirales</taxon>
        <taxon>Lachnospiraceae</taxon>
        <taxon>Anaerosporobacter</taxon>
    </lineage>
</organism>
<evidence type="ECO:0000313" key="6">
    <source>
        <dbReference type="EMBL" id="SHM66266.1"/>
    </source>
</evidence>
<dbReference type="STRING" id="1120996.SAMN02746066_02802"/>
<dbReference type="GO" id="GO:0033765">
    <property type="term" value="F:steroid dehydrogenase activity, acting on the CH-CH group of donors"/>
    <property type="evidence" value="ECO:0007669"/>
    <property type="project" value="UniProtKB-ARBA"/>
</dbReference>
<dbReference type="GO" id="GO:0000104">
    <property type="term" value="F:succinate dehydrogenase activity"/>
    <property type="evidence" value="ECO:0007669"/>
    <property type="project" value="TreeGrafter"/>
</dbReference>
<dbReference type="Pfam" id="PF00890">
    <property type="entry name" value="FAD_binding_2"/>
    <property type="match status" value="1"/>
</dbReference>
<dbReference type="EMBL" id="FRCP01000014">
    <property type="protein sequence ID" value="SHM66266.1"/>
    <property type="molecule type" value="Genomic_DNA"/>
</dbReference>
<evidence type="ECO:0000259" key="5">
    <source>
        <dbReference type="Pfam" id="PF02910"/>
    </source>
</evidence>
<dbReference type="AlphaFoldDB" id="A0A1M7KLD7"/>
<dbReference type="SUPFAM" id="SSF46977">
    <property type="entry name" value="Succinate dehydrogenase/fumarate reductase flavoprotein C-terminal domain"/>
    <property type="match status" value="1"/>
</dbReference>
<keyword evidence="3" id="KW-0472">Membrane</keyword>
<dbReference type="PANTHER" id="PTHR11632">
    <property type="entry name" value="SUCCINATE DEHYDROGENASE 2 FLAVOPROTEIN SUBUNIT"/>
    <property type="match status" value="1"/>
</dbReference>
<evidence type="ECO:0000259" key="4">
    <source>
        <dbReference type="Pfam" id="PF00890"/>
    </source>
</evidence>
<evidence type="ECO:0000256" key="1">
    <source>
        <dbReference type="ARBA" id="ARBA00022630"/>
    </source>
</evidence>
<feature type="domain" description="Fumarate reductase/succinate dehydrogenase flavoprotein-like C-terminal" evidence="5">
    <location>
        <begin position="439"/>
        <end position="523"/>
    </location>
</feature>
<dbReference type="Gene3D" id="1.20.58.100">
    <property type="entry name" value="Fumarate reductase/succinate dehydrogenase flavoprotein-like, C-terminal domain"/>
    <property type="match status" value="1"/>
</dbReference>
<dbReference type="InterPro" id="IPR036188">
    <property type="entry name" value="FAD/NAD-bd_sf"/>
</dbReference>
<dbReference type="SUPFAM" id="SSF51905">
    <property type="entry name" value="FAD/NAD(P)-binding domain"/>
    <property type="match status" value="1"/>
</dbReference>
<keyword evidence="3" id="KW-1133">Transmembrane helix</keyword>
<protein>
    <submittedName>
        <fullName evidence="6">L-aspartate oxidase</fullName>
    </submittedName>
</protein>
<proteinExistence type="predicted"/>
<feature type="transmembrane region" description="Helical" evidence="3">
    <location>
        <begin position="6"/>
        <end position="26"/>
    </location>
</feature>